<accession>A0ABP8G7Y2</accession>
<dbReference type="PANTHER" id="PTHR33446:SF2">
    <property type="entry name" value="PROTEIN TONB"/>
    <property type="match status" value="1"/>
</dbReference>
<dbReference type="EMBL" id="BAABFN010000022">
    <property type="protein sequence ID" value="GAA4319157.1"/>
    <property type="molecule type" value="Genomic_DNA"/>
</dbReference>
<feature type="chain" id="PRO_5045825256" description="TonB C-terminal domain-containing protein" evidence="10">
    <location>
        <begin position="21"/>
        <end position="252"/>
    </location>
</feature>
<dbReference type="InterPro" id="IPR051045">
    <property type="entry name" value="TonB-dependent_transducer"/>
</dbReference>
<organism evidence="12 13">
    <name type="scientific">Compostibacter hankyongensis</name>
    <dbReference type="NCBI Taxonomy" id="1007089"/>
    <lineage>
        <taxon>Bacteria</taxon>
        <taxon>Pseudomonadati</taxon>
        <taxon>Bacteroidota</taxon>
        <taxon>Chitinophagia</taxon>
        <taxon>Chitinophagales</taxon>
        <taxon>Chitinophagaceae</taxon>
        <taxon>Compostibacter</taxon>
    </lineage>
</organism>
<dbReference type="InterPro" id="IPR011652">
    <property type="entry name" value="MORN_2"/>
</dbReference>
<keyword evidence="10" id="KW-0732">Signal</keyword>
<keyword evidence="13" id="KW-1185">Reference proteome</keyword>
<evidence type="ECO:0000256" key="1">
    <source>
        <dbReference type="ARBA" id="ARBA00004383"/>
    </source>
</evidence>
<keyword evidence="8" id="KW-1133">Transmembrane helix</keyword>
<evidence type="ECO:0000256" key="7">
    <source>
        <dbReference type="ARBA" id="ARBA00022927"/>
    </source>
</evidence>
<evidence type="ECO:0000256" key="5">
    <source>
        <dbReference type="ARBA" id="ARBA00022519"/>
    </source>
</evidence>
<gene>
    <name evidence="12" type="ORF">GCM10023143_32370</name>
</gene>
<keyword evidence="7" id="KW-0653">Protein transport</keyword>
<dbReference type="NCBIfam" id="TIGR01352">
    <property type="entry name" value="tonB_Cterm"/>
    <property type="match status" value="1"/>
</dbReference>
<dbReference type="Gene3D" id="3.30.1150.10">
    <property type="match status" value="1"/>
</dbReference>
<keyword evidence="9" id="KW-0472">Membrane</keyword>
<dbReference type="SUPFAM" id="SSF82185">
    <property type="entry name" value="Histone H3 K4-specific methyltransferase SET7/9 N-terminal domain"/>
    <property type="match status" value="1"/>
</dbReference>
<keyword evidence="6" id="KW-0812">Transmembrane</keyword>
<evidence type="ECO:0000256" key="10">
    <source>
        <dbReference type="SAM" id="SignalP"/>
    </source>
</evidence>
<evidence type="ECO:0000259" key="11">
    <source>
        <dbReference type="PROSITE" id="PS52015"/>
    </source>
</evidence>
<dbReference type="Gene3D" id="3.90.930.1">
    <property type="match status" value="1"/>
</dbReference>
<keyword evidence="5" id="KW-0997">Cell inner membrane</keyword>
<dbReference type="Pfam" id="PF03544">
    <property type="entry name" value="TonB_C"/>
    <property type="match status" value="1"/>
</dbReference>
<evidence type="ECO:0000256" key="4">
    <source>
        <dbReference type="ARBA" id="ARBA00022475"/>
    </source>
</evidence>
<dbReference type="PANTHER" id="PTHR33446">
    <property type="entry name" value="PROTEIN TONB-RELATED"/>
    <property type="match status" value="1"/>
</dbReference>
<dbReference type="InterPro" id="IPR006260">
    <property type="entry name" value="TonB/TolA_C"/>
</dbReference>
<proteinExistence type="inferred from homology"/>
<dbReference type="InterPro" id="IPR037682">
    <property type="entry name" value="TonB_C"/>
</dbReference>
<evidence type="ECO:0000256" key="8">
    <source>
        <dbReference type="ARBA" id="ARBA00022989"/>
    </source>
</evidence>
<evidence type="ECO:0000313" key="12">
    <source>
        <dbReference type="EMBL" id="GAA4319157.1"/>
    </source>
</evidence>
<evidence type="ECO:0000256" key="2">
    <source>
        <dbReference type="ARBA" id="ARBA00006555"/>
    </source>
</evidence>
<dbReference type="SUPFAM" id="SSF74653">
    <property type="entry name" value="TolA/TonB C-terminal domain"/>
    <property type="match status" value="1"/>
</dbReference>
<dbReference type="Proteomes" id="UP001501207">
    <property type="component" value="Unassembled WGS sequence"/>
</dbReference>
<dbReference type="Pfam" id="PF07661">
    <property type="entry name" value="MORN_2"/>
    <property type="match status" value="2"/>
</dbReference>
<feature type="domain" description="TonB C-terminal" evidence="11">
    <location>
        <begin position="154"/>
        <end position="250"/>
    </location>
</feature>
<sequence>MLRKKWLALILFLPALHAAGQDTTYYNKAGNQTTFLQTADYYEVVWHDPHDASRAIEKTYYKSGKIRSESFFSDYKKRTLNGEQRKYYANGQLKQSVSYRNRDINGAVRTFWENGHPKRVDSFFNGKFVRGKCFNADGKTVPHTEFLRMPEFPGGENAMMNFLRRELKYPERARKKNVQGRVVVIFIVTRTGSISNVKIGEGVNIDLDREAIRVVKKMPTWKPGIQDGEPVTVQYSLPLQFRLEEQKSHKRR</sequence>
<feature type="signal peptide" evidence="10">
    <location>
        <begin position="1"/>
        <end position="20"/>
    </location>
</feature>
<dbReference type="PROSITE" id="PS52015">
    <property type="entry name" value="TONB_CTD"/>
    <property type="match status" value="1"/>
</dbReference>
<comment type="similarity">
    <text evidence="2">Belongs to the TonB family.</text>
</comment>
<protein>
    <recommendedName>
        <fullName evidence="11">TonB C-terminal domain-containing protein</fullName>
    </recommendedName>
</protein>
<keyword evidence="4" id="KW-1003">Cell membrane</keyword>
<evidence type="ECO:0000256" key="3">
    <source>
        <dbReference type="ARBA" id="ARBA00022448"/>
    </source>
</evidence>
<evidence type="ECO:0000256" key="6">
    <source>
        <dbReference type="ARBA" id="ARBA00022692"/>
    </source>
</evidence>
<dbReference type="RefSeq" id="WP_344981311.1">
    <property type="nucleotide sequence ID" value="NZ_BAABFN010000022.1"/>
</dbReference>
<evidence type="ECO:0000256" key="9">
    <source>
        <dbReference type="ARBA" id="ARBA00023136"/>
    </source>
</evidence>
<keyword evidence="3" id="KW-0813">Transport</keyword>
<comment type="subcellular location">
    <subcellularLocation>
        <location evidence="1">Cell inner membrane</location>
        <topology evidence="1">Single-pass membrane protein</topology>
        <orientation evidence="1">Periplasmic side</orientation>
    </subcellularLocation>
</comment>
<evidence type="ECO:0000313" key="13">
    <source>
        <dbReference type="Proteomes" id="UP001501207"/>
    </source>
</evidence>
<reference evidence="13" key="1">
    <citation type="journal article" date="2019" name="Int. J. Syst. Evol. Microbiol.">
        <title>The Global Catalogue of Microorganisms (GCM) 10K type strain sequencing project: providing services to taxonomists for standard genome sequencing and annotation.</title>
        <authorList>
            <consortium name="The Broad Institute Genomics Platform"/>
            <consortium name="The Broad Institute Genome Sequencing Center for Infectious Disease"/>
            <person name="Wu L."/>
            <person name="Ma J."/>
        </authorList>
    </citation>
    <scope>NUCLEOTIDE SEQUENCE [LARGE SCALE GENOMIC DNA]</scope>
    <source>
        <strain evidence="13">JCM 17664</strain>
    </source>
</reference>
<name>A0ABP8G7Y2_9BACT</name>
<comment type="caution">
    <text evidence="12">The sequence shown here is derived from an EMBL/GenBank/DDBJ whole genome shotgun (WGS) entry which is preliminary data.</text>
</comment>